<dbReference type="AlphaFoldDB" id="A0A068VAC6"/>
<dbReference type="EMBL" id="HG739262">
    <property type="protein sequence ID" value="CDP17740.1"/>
    <property type="molecule type" value="Genomic_DNA"/>
</dbReference>
<keyword evidence="1" id="KW-1133">Transmembrane helix</keyword>
<evidence type="ECO:0000313" key="3">
    <source>
        <dbReference type="Proteomes" id="UP000295252"/>
    </source>
</evidence>
<keyword evidence="3" id="KW-1185">Reference proteome</keyword>
<sequence>MHFTLEPNCDPGNNGMRRDLKLMKLEHDYILAKIGHAKLKDKAFTHSVLLVILLGLNVLLVGI</sequence>
<proteinExistence type="predicted"/>
<gene>
    <name evidence="2" type="ORF">GSCOC_T00010520001</name>
</gene>
<reference evidence="3" key="1">
    <citation type="journal article" date="2014" name="Science">
        <title>The coffee genome provides insight into the convergent evolution of caffeine biosynthesis.</title>
        <authorList>
            <person name="Denoeud F."/>
            <person name="Carretero-Paulet L."/>
            <person name="Dereeper A."/>
            <person name="Droc G."/>
            <person name="Guyot R."/>
            <person name="Pietrella M."/>
            <person name="Zheng C."/>
            <person name="Alberti A."/>
            <person name="Anthony F."/>
            <person name="Aprea G."/>
            <person name="Aury J.M."/>
            <person name="Bento P."/>
            <person name="Bernard M."/>
            <person name="Bocs S."/>
            <person name="Campa C."/>
            <person name="Cenci A."/>
            <person name="Combes M.C."/>
            <person name="Crouzillat D."/>
            <person name="Da Silva C."/>
            <person name="Daddiego L."/>
            <person name="De Bellis F."/>
            <person name="Dussert S."/>
            <person name="Garsmeur O."/>
            <person name="Gayraud T."/>
            <person name="Guignon V."/>
            <person name="Jahn K."/>
            <person name="Jamilloux V."/>
            <person name="Joet T."/>
            <person name="Labadie K."/>
            <person name="Lan T."/>
            <person name="Leclercq J."/>
            <person name="Lepelley M."/>
            <person name="Leroy T."/>
            <person name="Li L.T."/>
            <person name="Librado P."/>
            <person name="Lopez L."/>
            <person name="Munoz A."/>
            <person name="Noel B."/>
            <person name="Pallavicini A."/>
            <person name="Perrotta G."/>
            <person name="Poncet V."/>
            <person name="Pot D."/>
            <person name="Priyono X."/>
            <person name="Rigoreau M."/>
            <person name="Rouard M."/>
            <person name="Rozas J."/>
            <person name="Tranchant-Dubreuil C."/>
            <person name="VanBuren R."/>
            <person name="Zhang Q."/>
            <person name="Andrade A.C."/>
            <person name="Argout X."/>
            <person name="Bertrand B."/>
            <person name="de Kochko A."/>
            <person name="Graziosi G."/>
            <person name="Henry R.J."/>
            <person name="Jayarama X."/>
            <person name="Ming R."/>
            <person name="Nagai C."/>
            <person name="Rounsley S."/>
            <person name="Sankoff D."/>
            <person name="Giuliano G."/>
            <person name="Albert V.A."/>
            <person name="Wincker P."/>
            <person name="Lashermes P."/>
        </authorList>
    </citation>
    <scope>NUCLEOTIDE SEQUENCE [LARGE SCALE GENOMIC DNA]</scope>
    <source>
        <strain evidence="3">cv. DH200-94</strain>
    </source>
</reference>
<accession>A0A068VAC6</accession>
<dbReference type="Proteomes" id="UP000295252">
    <property type="component" value="Chromosome VI"/>
</dbReference>
<evidence type="ECO:0000256" key="1">
    <source>
        <dbReference type="SAM" id="Phobius"/>
    </source>
</evidence>
<dbReference type="Gramene" id="CDP17740">
    <property type="protein sequence ID" value="CDP17740"/>
    <property type="gene ID" value="GSCOC_T00010520001"/>
</dbReference>
<dbReference type="InParanoid" id="A0A068VAC6"/>
<organism evidence="2 3">
    <name type="scientific">Coffea canephora</name>
    <name type="common">Robusta coffee</name>
    <dbReference type="NCBI Taxonomy" id="49390"/>
    <lineage>
        <taxon>Eukaryota</taxon>
        <taxon>Viridiplantae</taxon>
        <taxon>Streptophyta</taxon>
        <taxon>Embryophyta</taxon>
        <taxon>Tracheophyta</taxon>
        <taxon>Spermatophyta</taxon>
        <taxon>Magnoliopsida</taxon>
        <taxon>eudicotyledons</taxon>
        <taxon>Gunneridae</taxon>
        <taxon>Pentapetalae</taxon>
        <taxon>asterids</taxon>
        <taxon>lamiids</taxon>
        <taxon>Gentianales</taxon>
        <taxon>Rubiaceae</taxon>
        <taxon>Ixoroideae</taxon>
        <taxon>Gardenieae complex</taxon>
        <taxon>Bertiereae - Coffeeae clade</taxon>
        <taxon>Coffeeae</taxon>
        <taxon>Coffea</taxon>
    </lineage>
</organism>
<keyword evidence="1" id="KW-0472">Membrane</keyword>
<evidence type="ECO:0000313" key="2">
    <source>
        <dbReference type="EMBL" id="CDP17740.1"/>
    </source>
</evidence>
<feature type="transmembrane region" description="Helical" evidence="1">
    <location>
        <begin position="43"/>
        <end position="62"/>
    </location>
</feature>
<name>A0A068VAC6_COFCA</name>
<protein>
    <submittedName>
        <fullName evidence="2">Uncharacterized protein</fullName>
    </submittedName>
</protein>
<keyword evidence="1" id="KW-0812">Transmembrane</keyword>